<evidence type="ECO:0000313" key="2">
    <source>
        <dbReference type="WBParaSite" id="Hba_04841"/>
    </source>
</evidence>
<protein>
    <submittedName>
        <fullName evidence="2">Uncharacterized protein</fullName>
    </submittedName>
</protein>
<dbReference type="WBParaSite" id="Hba_04841">
    <property type="protein sequence ID" value="Hba_04841"/>
    <property type="gene ID" value="Hba_04841"/>
</dbReference>
<dbReference type="Proteomes" id="UP000095283">
    <property type="component" value="Unplaced"/>
</dbReference>
<name>A0A1I7WIP6_HETBA</name>
<organism evidence="1 2">
    <name type="scientific">Heterorhabditis bacteriophora</name>
    <name type="common">Entomopathogenic nematode worm</name>
    <dbReference type="NCBI Taxonomy" id="37862"/>
    <lineage>
        <taxon>Eukaryota</taxon>
        <taxon>Metazoa</taxon>
        <taxon>Ecdysozoa</taxon>
        <taxon>Nematoda</taxon>
        <taxon>Chromadorea</taxon>
        <taxon>Rhabditida</taxon>
        <taxon>Rhabditina</taxon>
        <taxon>Rhabditomorpha</taxon>
        <taxon>Strongyloidea</taxon>
        <taxon>Heterorhabditidae</taxon>
        <taxon>Heterorhabditis</taxon>
    </lineage>
</organism>
<accession>A0A1I7WIP6</accession>
<dbReference type="AlphaFoldDB" id="A0A1I7WIP6"/>
<sequence length="83" mass="9694">MIIIEDLDEDAPSNDLFEEEWSALTWSLLAVLSRLRTRTIDIEEGEQQKRLNVTLVSLVNKSVHIIYITTKSLIRYKIIKYSN</sequence>
<keyword evidence="1" id="KW-1185">Reference proteome</keyword>
<reference evidence="2" key="1">
    <citation type="submission" date="2016-11" db="UniProtKB">
        <authorList>
            <consortium name="WormBaseParasite"/>
        </authorList>
    </citation>
    <scope>IDENTIFICATION</scope>
</reference>
<proteinExistence type="predicted"/>
<evidence type="ECO:0000313" key="1">
    <source>
        <dbReference type="Proteomes" id="UP000095283"/>
    </source>
</evidence>